<sequence length="347" mass="37106">MPSCSSLFSSLTAPRQRQTAASRRARKLVVSTGGVDLKVPCGGPAGSAIDDGQRTARWPLCVGSAPEPPPIPLPTLEKRRPRSASLRAADFPPRLLPPLRAYPTASPSSPAPPSLPSARPPPLSPSRLPRSASSPSRDLLSPLSSSMSPHPALPRQLSRQARLGFPEPPHLPVPATRIPPPSGHPGHGPLLRRARRLGQLHAPPPSRLRADASRAHRLRMPPPSPSRLPASTSRETAEWAREARAPPSPPRRRARPPPASRERRAPWVCSTSCSPSPSNKRRFPHPRQVLTSSASSNAFAQPLTPTRHILRSPQGGSKTAMLPRPTTSSGSSTAMPAAVASRIRFVE</sequence>
<dbReference type="Proteomes" id="UP000515123">
    <property type="component" value="Linkage group 4"/>
</dbReference>
<feature type="compositionally biased region" description="Pro residues" evidence="1">
    <location>
        <begin position="109"/>
        <end position="124"/>
    </location>
</feature>
<accession>A0A6P5EY13</accession>
<dbReference type="GeneID" id="109708675"/>
<feature type="compositionally biased region" description="Polar residues" evidence="1">
    <location>
        <begin position="1"/>
        <end position="11"/>
    </location>
</feature>
<evidence type="ECO:0000313" key="2">
    <source>
        <dbReference type="Proteomes" id="UP000515123"/>
    </source>
</evidence>
<protein>
    <submittedName>
        <fullName evidence="3">WAS/WASL-interacting protein family member 1-like</fullName>
    </submittedName>
</protein>
<gene>
    <name evidence="3" type="primary">LOC109708675</name>
</gene>
<feature type="compositionally biased region" description="Low complexity" evidence="1">
    <location>
        <begin position="86"/>
        <end position="108"/>
    </location>
</feature>
<feature type="compositionally biased region" description="Pro residues" evidence="1">
    <location>
        <begin position="166"/>
        <end position="183"/>
    </location>
</feature>
<feature type="region of interest" description="Disordered" evidence="1">
    <location>
        <begin position="1"/>
        <end position="25"/>
    </location>
</feature>
<reference evidence="2" key="1">
    <citation type="journal article" date="2015" name="Nat. Genet.">
        <title>The pineapple genome and the evolution of CAM photosynthesis.</title>
        <authorList>
            <person name="Ming R."/>
            <person name="VanBuren R."/>
            <person name="Wai C.M."/>
            <person name="Tang H."/>
            <person name="Schatz M.C."/>
            <person name="Bowers J.E."/>
            <person name="Lyons E."/>
            <person name="Wang M.L."/>
            <person name="Chen J."/>
            <person name="Biggers E."/>
            <person name="Zhang J."/>
            <person name="Huang L."/>
            <person name="Zhang L."/>
            <person name="Miao W."/>
            <person name="Zhang J."/>
            <person name="Ye Z."/>
            <person name="Miao C."/>
            <person name="Lin Z."/>
            <person name="Wang H."/>
            <person name="Zhou H."/>
            <person name="Yim W.C."/>
            <person name="Priest H.D."/>
            <person name="Zheng C."/>
            <person name="Woodhouse M."/>
            <person name="Edger P.P."/>
            <person name="Guyot R."/>
            <person name="Guo H.B."/>
            <person name="Guo H."/>
            <person name="Zheng G."/>
            <person name="Singh R."/>
            <person name="Sharma A."/>
            <person name="Min X."/>
            <person name="Zheng Y."/>
            <person name="Lee H."/>
            <person name="Gurtowski J."/>
            <person name="Sedlazeck F.J."/>
            <person name="Harkess A."/>
            <person name="McKain M.R."/>
            <person name="Liao Z."/>
            <person name="Fang J."/>
            <person name="Liu J."/>
            <person name="Zhang X."/>
            <person name="Zhang Q."/>
            <person name="Hu W."/>
            <person name="Qin Y."/>
            <person name="Wang K."/>
            <person name="Chen L.Y."/>
            <person name="Shirley N."/>
            <person name="Lin Y.R."/>
            <person name="Liu L.Y."/>
            <person name="Hernandez A.G."/>
            <person name="Wright C.L."/>
            <person name="Bulone V."/>
            <person name="Tuskan G.A."/>
            <person name="Heath K."/>
            <person name="Zee F."/>
            <person name="Moore P.H."/>
            <person name="Sunkar R."/>
            <person name="Leebens-Mack J.H."/>
            <person name="Mockler T."/>
            <person name="Bennetzen J.L."/>
            <person name="Freeling M."/>
            <person name="Sankoff D."/>
            <person name="Paterson A.H."/>
            <person name="Zhu X."/>
            <person name="Yang X."/>
            <person name="Smith J.A."/>
            <person name="Cushman J.C."/>
            <person name="Paull R.E."/>
            <person name="Yu Q."/>
        </authorList>
    </citation>
    <scope>NUCLEOTIDE SEQUENCE [LARGE SCALE GENOMIC DNA]</scope>
    <source>
        <strain evidence="2">cv. F153</strain>
    </source>
</reference>
<dbReference type="AlphaFoldDB" id="A0A6P5EY13"/>
<proteinExistence type="predicted"/>
<feature type="compositionally biased region" description="Low complexity" evidence="1">
    <location>
        <begin position="125"/>
        <end position="154"/>
    </location>
</feature>
<evidence type="ECO:0000256" key="1">
    <source>
        <dbReference type="SAM" id="MobiDB-lite"/>
    </source>
</evidence>
<feature type="compositionally biased region" description="Low complexity" evidence="1">
    <location>
        <begin position="12"/>
        <end position="22"/>
    </location>
</feature>
<feature type="region of interest" description="Disordered" evidence="1">
    <location>
        <begin position="59"/>
        <end position="347"/>
    </location>
</feature>
<feature type="compositionally biased region" description="Polar residues" evidence="1">
    <location>
        <begin position="325"/>
        <end position="334"/>
    </location>
</feature>
<feature type="compositionally biased region" description="Polar residues" evidence="1">
    <location>
        <begin position="269"/>
        <end position="278"/>
    </location>
</feature>
<reference evidence="3" key="2">
    <citation type="submission" date="2025-08" db="UniProtKB">
        <authorList>
            <consortium name="RefSeq"/>
        </authorList>
    </citation>
    <scope>IDENTIFICATION</scope>
    <source>
        <tissue evidence="3">Leaf</tissue>
    </source>
</reference>
<name>A0A6P5EY13_ANACO</name>
<organism evidence="2 3">
    <name type="scientific">Ananas comosus</name>
    <name type="common">Pineapple</name>
    <name type="synonym">Ananas ananas</name>
    <dbReference type="NCBI Taxonomy" id="4615"/>
    <lineage>
        <taxon>Eukaryota</taxon>
        <taxon>Viridiplantae</taxon>
        <taxon>Streptophyta</taxon>
        <taxon>Embryophyta</taxon>
        <taxon>Tracheophyta</taxon>
        <taxon>Spermatophyta</taxon>
        <taxon>Magnoliopsida</taxon>
        <taxon>Liliopsida</taxon>
        <taxon>Poales</taxon>
        <taxon>Bromeliaceae</taxon>
        <taxon>Bromelioideae</taxon>
        <taxon>Ananas</taxon>
    </lineage>
</organism>
<dbReference type="RefSeq" id="XP_020086078.1">
    <property type="nucleotide sequence ID" value="XM_020230489.1"/>
</dbReference>
<evidence type="ECO:0000313" key="3">
    <source>
        <dbReference type="RefSeq" id="XP_020086078.1"/>
    </source>
</evidence>
<feature type="compositionally biased region" description="Polar residues" evidence="1">
    <location>
        <begin position="289"/>
        <end position="299"/>
    </location>
</feature>
<keyword evidence="2" id="KW-1185">Reference proteome</keyword>
<feature type="compositionally biased region" description="Basic and acidic residues" evidence="1">
    <location>
        <begin position="235"/>
        <end position="244"/>
    </location>
</feature>